<evidence type="ECO:0000313" key="2">
    <source>
        <dbReference type="Proteomes" id="UP000199572"/>
    </source>
</evidence>
<evidence type="ECO:0008006" key="3">
    <source>
        <dbReference type="Google" id="ProtNLM"/>
    </source>
</evidence>
<dbReference type="EMBL" id="FOGG01000005">
    <property type="protein sequence ID" value="SER18862.1"/>
    <property type="molecule type" value="Genomic_DNA"/>
</dbReference>
<gene>
    <name evidence="1" type="ORF">SAMN04488023_105109</name>
</gene>
<proteinExistence type="predicted"/>
<dbReference type="OrthoDB" id="657299at2"/>
<dbReference type="AlphaFoldDB" id="A0A1H9M5B8"/>
<protein>
    <recommendedName>
        <fullName evidence="3">Outer membrane protein beta-barrel domain-containing protein</fullName>
    </recommendedName>
</protein>
<dbReference type="STRING" id="390241.SAMN04488023_105109"/>
<dbReference type="Proteomes" id="UP000199572">
    <property type="component" value="Unassembled WGS sequence"/>
</dbReference>
<accession>A0A1H9M5B8</accession>
<sequence>MKTINLLILLVVTLCIHQTARSQSQIFKGTGVRYSAGIETGLATGYLATKYEGTLGVSAQAEFPIVEGDLYSTLNAGFNNIFTTATYAHLVDDLHLVPFKAGLKYFYRSNLYLQSEIGFSFLLNKAKCVEGKNAAFVYAPQVGMIFYLHEKDYIDAGVRFESNSKFYKCDHNNNFIGFRIAWGFTL</sequence>
<dbReference type="RefSeq" id="WP_090882347.1">
    <property type="nucleotide sequence ID" value="NZ_FOGG01000005.1"/>
</dbReference>
<keyword evidence="2" id="KW-1185">Reference proteome</keyword>
<evidence type="ECO:0000313" key="1">
    <source>
        <dbReference type="EMBL" id="SER18862.1"/>
    </source>
</evidence>
<organism evidence="1 2">
    <name type="scientific">Pedobacter rhizosphaerae</name>
    <dbReference type="NCBI Taxonomy" id="390241"/>
    <lineage>
        <taxon>Bacteria</taxon>
        <taxon>Pseudomonadati</taxon>
        <taxon>Bacteroidota</taxon>
        <taxon>Sphingobacteriia</taxon>
        <taxon>Sphingobacteriales</taxon>
        <taxon>Sphingobacteriaceae</taxon>
        <taxon>Pedobacter</taxon>
    </lineage>
</organism>
<name>A0A1H9M5B8_9SPHI</name>
<reference evidence="1 2" key="1">
    <citation type="submission" date="2016-10" db="EMBL/GenBank/DDBJ databases">
        <authorList>
            <person name="de Groot N.N."/>
        </authorList>
    </citation>
    <scope>NUCLEOTIDE SEQUENCE [LARGE SCALE GENOMIC DNA]</scope>
    <source>
        <strain evidence="1 2">DSM 18610</strain>
    </source>
</reference>